<dbReference type="Proteomes" id="UP000431901">
    <property type="component" value="Unassembled WGS sequence"/>
</dbReference>
<dbReference type="OrthoDB" id="4632815at2"/>
<feature type="domain" description="NmrA-like" evidence="1">
    <location>
        <begin position="2"/>
        <end position="256"/>
    </location>
</feature>
<dbReference type="Pfam" id="PF05368">
    <property type="entry name" value="NmrA"/>
    <property type="match status" value="1"/>
</dbReference>
<dbReference type="PANTHER" id="PTHR43162">
    <property type="match status" value="1"/>
</dbReference>
<sequence length="288" mass="30376">MIVVTAPTSTIGRVLVDVLLDQGAKLRLVARDPSRLAPEVRDRVEVVAGSHGDPDVIDRACAGAEAVFWLAPDIDVPYADFTRPGVAAFVRHGVQRVVAITALGKGTPLAAQAGPVAASLAMCDLIAESGVAFRAVACPSFMHNLLSQVTSIRERGEFSMMIDPDRAAPLVAARDIAAASARLLLDDAWDGTGQVAVLGPEDLSPLDMARIMSDVLGTEIAYRRSSAEELIARLTGFGMPDEAARGMAAMFDAKNRGLDNAEPRTAASTTPTTFRAWCEDVLKPAVLG</sequence>
<gene>
    <name evidence="2" type="ORF">GQ466_02245</name>
</gene>
<evidence type="ECO:0000313" key="3">
    <source>
        <dbReference type="Proteomes" id="UP000431901"/>
    </source>
</evidence>
<proteinExistence type="predicted"/>
<dbReference type="PANTHER" id="PTHR43162:SF1">
    <property type="entry name" value="PRESTALK A DIFFERENTIATION PROTEIN A"/>
    <property type="match status" value="1"/>
</dbReference>
<dbReference type="AlphaFoldDB" id="A0A6I4W3R2"/>
<dbReference type="InterPro" id="IPR051604">
    <property type="entry name" value="Ergot_Alk_Oxidoreductase"/>
</dbReference>
<dbReference type="InterPro" id="IPR008030">
    <property type="entry name" value="NmrA-like"/>
</dbReference>
<name>A0A6I4W3R2_9ACTN</name>
<accession>A0A6I4W3R2</accession>
<dbReference type="Gene3D" id="3.90.25.10">
    <property type="entry name" value="UDP-galactose 4-epimerase, domain 1"/>
    <property type="match status" value="1"/>
</dbReference>
<dbReference type="Gene3D" id="3.40.50.720">
    <property type="entry name" value="NAD(P)-binding Rossmann-like Domain"/>
    <property type="match status" value="1"/>
</dbReference>
<protein>
    <submittedName>
        <fullName evidence="2">NAD(P)H-binding protein</fullName>
    </submittedName>
</protein>
<evidence type="ECO:0000259" key="1">
    <source>
        <dbReference type="Pfam" id="PF05368"/>
    </source>
</evidence>
<dbReference type="RefSeq" id="WP_161101079.1">
    <property type="nucleotide sequence ID" value="NZ_JBHLYI010000002.1"/>
</dbReference>
<organism evidence="2 3">
    <name type="scientific">Actinomadura rayongensis</name>
    <dbReference type="NCBI Taxonomy" id="1429076"/>
    <lineage>
        <taxon>Bacteria</taxon>
        <taxon>Bacillati</taxon>
        <taxon>Actinomycetota</taxon>
        <taxon>Actinomycetes</taxon>
        <taxon>Streptosporangiales</taxon>
        <taxon>Thermomonosporaceae</taxon>
        <taxon>Actinomadura</taxon>
    </lineage>
</organism>
<reference evidence="2 3" key="1">
    <citation type="submission" date="2019-12" db="EMBL/GenBank/DDBJ databases">
        <title>Nocardia macrotermitis sp. nov. and Nocardia aurantia sp. nov., isolated from the gut of the fungus growing-termite Macrotermes natalensis.</title>
        <authorList>
            <person name="Christine B."/>
            <person name="Rene B."/>
        </authorList>
    </citation>
    <scope>NUCLEOTIDE SEQUENCE [LARGE SCALE GENOMIC DNA]</scope>
    <source>
        <strain evidence="2 3">DSM 102126</strain>
    </source>
</reference>
<comment type="caution">
    <text evidence="2">The sequence shown here is derived from an EMBL/GenBank/DDBJ whole genome shotgun (WGS) entry which is preliminary data.</text>
</comment>
<dbReference type="InterPro" id="IPR036291">
    <property type="entry name" value="NAD(P)-bd_dom_sf"/>
</dbReference>
<dbReference type="EMBL" id="WUTW01000001">
    <property type="protein sequence ID" value="MXQ62846.1"/>
    <property type="molecule type" value="Genomic_DNA"/>
</dbReference>
<keyword evidence="3" id="KW-1185">Reference proteome</keyword>
<dbReference type="SUPFAM" id="SSF51735">
    <property type="entry name" value="NAD(P)-binding Rossmann-fold domains"/>
    <property type="match status" value="1"/>
</dbReference>
<evidence type="ECO:0000313" key="2">
    <source>
        <dbReference type="EMBL" id="MXQ62846.1"/>
    </source>
</evidence>